<comment type="similarity">
    <text evidence="1">Belongs to the D-isomer specific 2-hydroxyacid dehydrogenase family.</text>
</comment>
<evidence type="ECO:0000256" key="2">
    <source>
        <dbReference type="ARBA" id="ARBA00023002"/>
    </source>
</evidence>
<dbReference type="InterPro" id="IPR050857">
    <property type="entry name" value="D-2-hydroxyacid_DH"/>
</dbReference>
<protein>
    <submittedName>
        <fullName evidence="7">Phosphoglycerate dehydrogenase-like enzyme</fullName>
    </submittedName>
</protein>
<proteinExistence type="inferred from homology"/>
<dbReference type="Gene3D" id="3.40.50.720">
    <property type="entry name" value="NAD(P)-binding Rossmann-like Domain"/>
    <property type="match status" value="2"/>
</dbReference>
<feature type="domain" description="Acyclic terpene utilisation N-terminal" evidence="6">
    <location>
        <begin position="420"/>
        <end position="760"/>
    </location>
</feature>
<name>A0A543BZP3_9ACTN</name>
<evidence type="ECO:0000313" key="8">
    <source>
        <dbReference type="Proteomes" id="UP000316096"/>
    </source>
</evidence>
<dbReference type="Proteomes" id="UP000316096">
    <property type="component" value="Unassembled WGS sequence"/>
</dbReference>
<accession>A0A543BZP3</accession>
<sequence>MSTPPTVLITTDYLVPGDEVDRFLLDAGYTTRHRPLRGARERDELIAILDGAEGALIAGEPMTAEVFAQARALRAVVRTGVGYDSVDIAAATRAGVSVSNLPGVNANAVAEYTMALLLAQARRLVPVAAGVRAGRWPREDGHELRGRTLGLLGYGAAARAVVPLARAFGLSVLCTTGVPASRRDDASVRFVDLPELLAAADFLSLHTALTPATRHLIDASALARMRPTAHLVNTARGAIVDEAALADAVRTGRLAGAALDVAETEPLPADSPLRDVPGITVYSHLAGQTAEARRAAGLDGARELVAALRGRPRSSLNAHLLPPVRAGDHRAVAEPAVRRTIKRNEDEMTSTAATGDPAPGETVRILTPSGMLGAGFPPETVGRGLELGADVIAVDGGSTDSGPYYLGSGTPKTATAAVARDLRILLRASADAGIPLIIGSCGTSGTDSGVDWVAGIVDGILREESLDLKVARIYSEQTAAALKESLNEGRVHPLAPMGRLDAATLDDCSHIVGMMGHEPIVEALAAGADVVLAGRATDTAVAAAYPLMKGMPAGPTWHASKIVECGGQCTTDPRGGGVLATIDQDGFTIEPLDPSTACTPTSVAAHMLYETVDPFQMREPAGTLVVSDAVYTALDHRRVRVEGSRFELAGQHTIKLEGARVTGYETMSFTAIRDPRILARIEEWLALLEEVLAGRVRQTLGLDPPEYAVDIRPYGYNAVLGAIDPAAGRPREVGVMLLVNAPDQATATTIAKIANPLMLHLPTHDMDYLPSLAFATSPAETERGPAYEFVLNHVVDVDEPTDMFRIEITEDASHDR</sequence>
<dbReference type="SUPFAM" id="SSF51735">
    <property type="entry name" value="NAD(P)-binding Rossmann-fold domains"/>
    <property type="match status" value="1"/>
</dbReference>
<evidence type="ECO:0000259" key="4">
    <source>
        <dbReference type="Pfam" id="PF00389"/>
    </source>
</evidence>
<dbReference type="PANTHER" id="PTHR42789">
    <property type="entry name" value="D-ISOMER SPECIFIC 2-HYDROXYACID DEHYDROGENASE FAMILY PROTEIN (AFU_ORTHOLOGUE AFUA_6G10090)"/>
    <property type="match status" value="1"/>
</dbReference>
<keyword evidence="3" id="KW-0520">NAD</keyword>
<dbReference type="SUPFAM" id="SSF52283">
    <property type="entry name" value="Formate/glycerate dehydrogenase catalytic domain-like"/>
    <property type="match status" value="1"/>
</dbReference>
<dbReference type="GO" id="GO:0051287">
    <property type="term" value="F:NAD binding"/>
    <property type="evidence" value="ECO:0007669"/>
    <property type="project" value="InterPro"/>
</dbReference>
<dbReference type="InterPro" id="IPR010839">
    <property type="entry name" value="AtuA_N"/>
</dbReference>
<feature type="domain" description="D-isomer specific 2-hydroxyacid dehydrogenase NAD-binding" evidence="5">
    <location>
        <begin position="114"/>
        <end position="286"/>
    </location>
</feature>
<dbReference type="InterPro" id="IPR006139">
    <property type="entry name" value="D-isomer_2_OHA_DH_cat_dom"/>
</dbReference>
<evidence type="ECO:0000256" key="3">
    <source>
        <dbReference type="ARBA" id="ARBA00023027"/>
    </source>
</evidence>
<dbReference type="PANTHER" id="PTHR42789:SF1">
    <property type="entry name" value="D-ISOMER SPECIFIC 2-HYDROXYACID DEHYDROGENASE FAMILY PROTEIN (AFU_ORTHOLOGUE AFUA_6G10090)"/>
    <property type="match status" value="1"/>
</dbReference>
<keyword evidence="8" id="KW-1185">Reference proteome</keyword>
<dbReference type="RefSeq" id="WP_221640616.1">
    <property type="nucleotide sequence ID" value="NZ_VFOZ01000002.1"/>
</dbReference>
<comment type="caution">
    <text evidence="7">The sequence shown here is derived from an EMBL/GenBank/DDBJ whole genome shotgun (WGS) entry which is preliminary data.</text>
</comment>
<organism evidence="7 8">
    <name type="scientific">Actinoallomurus bryophytorum</name>
    <dbReference type="NCBI Taxonomy" id="1490222"/>
    <lineage>
        <taxon>Bacteria</taxon>
        <taxon>Bacillati</taxon>
        <taxon>Actinomycetota</taxon>
        <taxon>Actinomycetes</taxon>
        <taxon>Streptosporangiales</taxon>
        <taxon>Thermomonosporaceae</taxon>
        <taxon>Actinoallomurus</taxon>
    </lineage>
</organism>
<evidence type="ECO:0000259" key="6">
    <source>
        <dbReference type="Pfam" id="PF07287"/>
    </source>
</evidence>
<dbReference type="CDD" id="cd12172">
    <property type="entry name" value="PGDH_like_2"/>
    <property type="match status" value="1"/>
</dbReference>
<gene>
    <name evidence="7" type="ORF">FB559_7541</name>
</gene>
<reference evidence="7 8" key="1">
    <citation type="submission" date="2019-06" db="EMBL/GenBank/DDBJ databases">
        <title>Sequencing the genomes of 1000 actinobacteria strains.</title>
        <authorList>
            <person name="Klenk H.-P."/>
        </authorList>
    </citation>
    <scope>NUCLEOTIDE SEQUENCE [LARGE SCALE GENOMIC DNA]</scope>
    <source>
        <strain evidence="7 8">DSM 102200</strain>
    </source>
</reference>
<dbReference type="InterPro" id="IPR006140">
    <property type="entry name" value="D-isomer_DH_NAD-bd"/>
</dbReference>
<dbReference type="Pfam" id="PF00389">
    <property type="entry name" value="2-Hacid_dh"/>
    <property type="match status" value="1"/>
</dbReference>
<dbReference type="EMBL" id="VFOZ01000002">
    <property type="protein sequence ID" value="TQL90246.1"/>
    <property type="molecule type" value="Genomic_DNA"/>
</dbReference>
<dbReference type="InterPro" id="IPR036291">
    <property type="entry name" value="NAD(P)-bd_dom_sf"/>
</dbReference>
<feature type="domain" description="D-isomer specific 2-hydroxyacid dehydrogenase catalytic" evidence="4">
    <location>
        <begin position="35"/>
        <end position="314"/>
    </location>
</feature>
<keyword evidence="2" id="KW-0560">Oxidoreductase</keyword>
<evidence type="ECO:0000256" key="1">
    <source>
        <dbReference type="ARBA" id="ARBA00005854"/>
    </source>
</evidence>
<dbReference type="GO" id="GO:0016616">
    <property type="term" value="F:oxidoreductase activity, acting on the CH-OH group of donors, NAD or NADP as acceptor"/>
    <property type="evidence" value="ECO:0007669"/>
    <property type="project" value="InterPro"/>
</dbReference>
<dbReference type="Pfam" id="PF07287">
    <property type="entry name" value="AtuA"/>
    <property type="match status" value="1"/>
</dbReference>
<evidence type="ECO:0000259" key="5">
    <source>
        <dbReference type="Pfam" id="PF02826"/>
    </source>
</evidence>
<dbReference type="AlphaFoldDB" id="A0A543BZP3"/>
<evidence type="ECO:0000313" key="7">
    <source>
        <dbReference type="EMBL" id="TQL90246.1"/>
    </source>
</evidence>
<dbReference type="Pfam" id="PF02826">
    <property type="entry name" value="2-Hacid_dh_C"/>
    <property type="match status" value="1"/>
</dbReference>